<dbReference type="SUPFAM" id="SSF81338">
    <property type="entry name" value="Aquaporin-like"/>
    <property type="match status" value="1"/>
</dbReference>
<dbReference type="AlphaFoldDB" id="A0AAD8EJ15"/>
<accession>A0AAD8EJ15</accession>
<dbReference type="Pfam" id="PF00230">
    <property type="entry name" value="MIP"/>
    <property type="match status" value="1"/>
</dbReference>
<evidence type="ECO:0000256" key="1">
    <source>
        <dbReference type="ARBA" id="ARBA00004141"/>
    </source>
</evidence>
<evidence type="ECO:0000313" key="8">
    <source>
        <dbReference type="Proteomes" id="UP001233999"/>
    </source>
</evidence>
<feature type="transmembrane region" description="Helical" evidence="6">
    <location>
        <begin position="174"/>
        <end position="195"/>
    </location>
</feature>
<keyword evidence="4 6" id="KW-0472">Membrane</keyword>
<comment type="subcellular location">
    <subcellularLocation>
        <location evidence="1">Membrane</location>
        <topology evidence="1">Multi-pass membrane protein</topology>
    </subcellularLocation>
</comment>
<comment type="similarity">
    <text evidence="5">Belongs to the MIP/aquaporin (TC 1.A.8) family.</text>
</comment>
<reference evidence="7" key="1">
    <citation type="journal article" date="2023" name="IScience">
        <title>Live-bearing cockroach genome reveals convergent evolutionary mechanisms linked to viviparity in insects and beyond.</title>
        <authorList>
            <person name="Fouks B."/>
            <person name="Harrison M.C."/>
            <person name="Mikhailova A.A."/>
            <person name="Marchal E."/>
            <person name="English S."/>
            <person name="Carruthers M."/>
            <person name="Jennings E.C."/>
            <person name="Chiamaka E.L."/>
            <person name="Frigard R.A."/>
            <person name="Pippel M."/>
            <person name="Attardo G.M."/>
            <person name="Benoit J.B."/>
            <person name="Bornberg-Bauer E."/>
            <person name="Tobe S.S."/>
        </authorList>
    </citation>
    <scope>NUCLEOTIDE SEQUENCE</scope>
    <source>
        <strain evidence="7">Stay&amp;Tobe</strain>
    </source>
</reference>
<dbReference type="PANTHER" id="PTHR19139">
    <property type="entry name" value="AQUAPORIN TRANSPORTER"/>
    <property type="match status" value="1"/>
</dbReference>
<dbReference type="InterPro" id="IPR023271">
    <property type="entry name" value="Aquaporin-like"/>
</dbReference>
<evidence type="ECO:0000256" key="3">
    <source>
        <dbReference type="ARBA" id="ARBA00022989"/>
    </source>
</evidence>
<feature type="non-terminal residue" evidence="7">
    <location>
        <position position="249"/>
    </location>
</feature>
<name>A0AAD8EJ15_DIPPU</name>
<reference evidence="7" key="2">
    <citation type="submission" date="2023-05" db="EMBL/GenBank/DDBJ databases">
        <authorList>
            <person name="Fouks B."/>
        </authorList>
    </citation>
    <scope>NUCLEOTIDE SEQUENCE</scope>
    <source>
        <strain evidence="7">Stay&amp;Tobe</strain>
        <tissue evidence="7">Testes</tissue>
    </source>
</reference>
<gene>
    <name evidence="7" type="ORF">L9F63_001427</name>
</gene>
<evidence type="ECO:0000256" key="6">
    <source>
        <dbReference type="SAM" id="Phobius"/>
    </source>
</evidence>
<dbReference type="GO" id="GO:0005886">
    <property type="term" value="C:plasma membrane"/>
    <property type="evidence" value="ECO:0007669"/>
    <property type="project" value="TreeGrafter"/>
</dbReference>
<dbReference type="InterPro" id="IPR000425">
    <property type="entry name" value="MIP"/>
</dbReference>
<keyword evidence="5" id="KW-0813">Transport</keyword>
<dbReference type="InterPro" id="IPR034294">
    <property type="entry name" value="Aquaporin_transptr"/>
</dbReference>
<keyword evidence="2 5" id="KW-0812">Transmembrane</keyword>
<evidence type="ECO:0000256" key="5">
    <source>
        <dbReference type="RuleBase" id="RU000477"/>
    </source>
</evidence>
<keyword evidence="8" id="KW-1185">Reference proteome</keyword>
<evidence type="ECO:0000256" key="2">
    <source>
        <dbReference type="ARBA" id="ARBA00022692"/>
    </source>
</evidence>
<keyword evidence="3 6" id="KW-1133">Transmembrane helix</keyword>
<organism evidence="7 8">
    <name type="scientific">Diploptera punctata</name>
    <name type="common">Pacific beetle cockroach</name>
    <dbReference type="NCBI Taxonomy" id="6984"/>
    <lineage>
        <taxon>Eukaryota</taxon>
        <taxon>Metazoa</taxon>
        <taxon>Ecdysozoa</taxon>
        <taxon>Arthropoda</taxon>
        <taxon>Hexapoda</taxon>
        <taxon>Insecta</taxon>
        <taxon>Pterygota</taxon>
        <taxon>Neoptera</taxon>
        <taxon>Polyneoptera</taxon>
        <taxon>Dictyoptera</taxon>
        <taxon>Blattodea</taxon>
        <taxon>Blaberoidea</taxon>
        <taxon>Blaberidae</taxon>
        <taxon>Diplopterinae</taxon>
        <taxon>Diploptera</taxon>
    </lineage>
</organism>
<sequence length="249" mass="26848">MTYLLRFFSKTLRTDIGETPKPSIEIFSDSCVKNVDFQLEESASSNPVHTIKYSYERLKRLMGTEDSLFGDVSSSQVVQIAAAELLGTVMIVIQVIGHISKAHLNPAVTCCLVVIGDINVPLAGVYIVSELIGATLGYGVLLSITPSRILNQTAPEGSCCAFCVNLVNKELTPLQGLLAEFLVTSILILVVCSVFDKRNAHNSDSVPIKFGLTIAAIAMAEAPFTGASMNPARSFGPAVWTGVWENHWV</sequence>
<dbReference type="EMBL" id="JASPKZ010003849">
    <property type="protein sequence ID" value="KAJ9592048.1"/>
    <property type="molecule type" value="Genomic_DNA"/>
</dbReference>
<dbReference type="PRINTS" id="PR00783">
    <property type="entry name" value="MINTRINSICP"/>
</dbReference>
<feature type="transmembrane region" description="Helical" evidence="6">
    <location>
        <begin position="77"/>
        <end position="96"/>
    </location>
</feature>
<protein>
    <submittedName>
        <fullName evidence="7">Uncharacterized protein</fullName>
    </submittedName>
</protein>
<dbReference type="Gene3D" id="1.20.1080.10">
    <property type="entry name" value="Glycerol uptake facilitator protein"/>
    <property type="match status" value="1"/>
</dbReference>
<dbReference type="GO" id="GO:0015267">
    <property type="term" value="F:channel activity"/>
    <property type="evidence" value="ECO:0007669"/>
    <property type="project" value="InterPro"/>
</dbReference>
<dbReference type="Proteomes" id="UP001233999">
    <property type="component" value="Unassembled WGS sequence"/>
</dbReference>
<evidence type="ECO:0000313" key="7">
    <source>
        <dbReference type="EMBL" id="KAJ9592048.1"/>
    </source>
</evidence>
<comment type="caution">
    <text evidence="7">The sequence shown here is derived from an EMBL/GenBank/DDBJ whole genome shotgun (WGS) entry which is preliminary data.</text>
</comment>
<proteinExistence type="inferred from homology"/>
<evidence type="ECO:0000256" key="4">
    <source>
        <dbReference type="ARBA" id="ARBA00023136"/>
    </source>
</evidence>
<dbReference type="PANTHER" id="PTHR19139:SF270">
    <property type="entry name" value="ENTOMOGLYCEROPORIN 1-RELATED"/>
    <property type="match status" value="1"/>
</dbReference>